<evidence type="ECO:0000313" key="6">
    <source>
        <dbReference type="EMBL" id="RFS83574.1"/>
    </source>
</evidence>
<dbReference type="InterPro" id="IPR015943">
    <property type="entry name" value="WD40/YVTN_repeat-like_dom_sf"/>
</dbReference>
<feature type="compositionally biased region" description="Low complexity" evidence="4">
    <location>
        <begin position="1068"/>
        <end position="1088"/>
    </location>
</feature>
<feature type="domain" description="Novel STAND NTPase 1" evidence="5">
    <location>
        <begin position="231"/>
        <end position="374"/>
    </location>
</feature>
<keyword evidence="7" id="KW-1185">Reference proteome</keyword>
<name>A0A372GDW7_9ACTN</name>
<keyword evidence="1 3" id="KW-0853">WD repeat</keyword>
<organism evidence="6 7">
    <name type="scientific">Actinomadura spongiicola</name>
    <dbReference type="NCBI Taxonomy" id="2303421"/>
    <lineage>
        <taxon>Bacteria</taxon>
        <taxon>Bacillati</taxon>
        <taxon>Actinomycetota</taxon>
        <taxon>Actinomycetes</taxon>
        <taxon>Streptosporangiales</taxon>
        <taxon>Thermomonosporaceae</taxon>
        <taxon>Actinomadura</taxon>
    </lineage>
</organism>
<evidence type="ECO:0000259" key="5">
    <source>
        <dbReference type="Pfam" id="PF20703"/>
    </source>
</evidence>
<dbReference type="SMART" id="SM00320">
    <property type="entry name" value="WD40"/>
    <property type="match status" value="8"/>
</dbReference>
<dbReference type="PRINTS" id="PR00320">
    <property type="entry name" value="GPROTEINBRPT"/>
</dbReference>
<evidence type="ECO:0000256" key="1">
    <source>
        <dbReference type="ARBA" id="ARBA00022574"/>
    </source>
</evidence>
<dbReference type="InterPro" id="IPR049052">
    <property type="entry name" value="nSTAND1"/>
</dbReference>
<dbReference type="Gene3D" id="2.40.10.10">
    <property type="entry name" value="Trypsin-like serine proteases"/>
    <property type="match status" value="2"/>
</dbReference>
<dbReference type="EMBL" id="QVNQ01000006">
    <property type="protein sequence ID" value="RFS83574.1"/>
    <property type="molecule type" value="Genomic_DNA"/>
</dbReference>
<dbReference type="Gene3D" id="2.130.10.10">
    <property type="entry name" value="YVTN repeat-like/Quinoprotein amine dehydrogenase"/>
    <property type="match status" value="4"/>
</dbReference>
<dbReference type="OrthoDB" id="218695at2"/>
<dbReference type="InterPro" id="IPR019775">
    <property type="entry name" value="WD40_repeat_CS"/>
</dbReference>
<dbReference type="SUPFAM" id="SSF50978">
    <property type="entry name" value="WD40 repeat-like"/>
    <property type="match status" value="3"/>
</dbReference>
<dbReference type="Pfam" id="PF20703">
    <property type="entry name" value="nSTAND1"/>
    <property type="match status" value="1"/>
</dbReference>
<gene>
    <name evidence="6" type="ORF">D0T12_21310</name>
</gene>
<feature type="repeat" description="WD" evidence="3">
    <location>
        <begin position="748"/>
        <end position="792"/>
    </location>
</feature>
<proteinExistence type="predicted"/>
<dbReference type="RefSeq" id="WP_117401405.1">
    <property type="nucleotide sequence ID" value="NZ_QVNQ01000006.1"/>
</dbReference>
<dbReference type="InterPro" id="IPR001680">
    <property type="entry name" value="WD40_rpt"/>
</dbReference>
<dbReference type="Pfam" id="PF13365">
    <property type="entry name" value="Trypsin_2"/>
    <property type="match status" value="1"/>
</dbReference>
<dbReference type="PROSITE" id="PS00678">
    <property type="entry name" value="WD_REPEATS_1"/>
    <property type="match status" value="2"/>
</dbReference>
<dbReference type="InterPro" id="IPR009003">
    <property type="entry name" value="Peptidase_S1_PA"/>
</dbReference>
<evidence type="ECO:0000256" key="4">
    <source>
        <dbReference type="SAM" id="MobiDB-lite"/>
    </source>
</evidence>
<reference evidence="6 7" key="1">
    <citation type="submission" date="2018-08" db="EMBL/GenBank/DDBJ databases">
        <title>Actinomadura spongicola sp. nov., isolated from marine sponge Leucetta chagosensis.</title>
        <authorList>
            <person name="Li L."/>
            <person name="Lin H.W."/>
        </authorList>
    </citation>
    <scope>NUCLEOTIDE SEQUENCE [LARGE SCALE GENOMIC DNA]</scope>
    <source>
        <strain evidence="6 7">LHW52907</strain>
    </source>
</reference>
<evidence type="ECO:0000256" key="2">
    <source>
        <dbReference type="ARBA" id="ARBA00022737"/>
    </source>
</evidence>
<dbReference type="PANTHER" id="PTHR19855">
    <property type="entry name" value="WD40 REPEAT PROTEIN 12, 37"/>
    <property type="match status" value="1"/>
</dbReference>
<dbReference type="InterPro" id="IPR036322">
    <property type="entry name" value="WD40_repeat_dom_sf"/>
</dbReference>
<dbReference type="SUPFAM" id="SSF50494">
    <property type="entry name" value="Trypsin-like serine proteases"/>
    <property type="match status" value="1"/>
</dbReference>
<dbReference type="PROSITE" id="PS50294">
    <property type="entry name" value="WD_REPEATS_REGION"/>
    <property type="match status" value="1"/>
</dbReference>
<comment type="caution">
    <text evidence="6">The sequence shown here is derived from an EMBL/GenBank/DDBJ whole genome shotgun (WGS) entry which is preliminary data.</text>
</comment>
<feature type="region of interest" description="Disordered" evidence="4">
    <location>
        <begin position="1067"/>
        <end position="1118"/>
    </location>
</feature>
<evidence type="ECO:0000313" key="7">
    <source>
        <dbReference type="Proteomes" id="UP000262882"/>
    </source>
</evidence>
<dbReference type="Pfam" id="PF00400">
    <property type="entry name" value="WD40"/>
    <property type="match status" value="3"/>
</dbReference>
<evidence type="ECO:0000256" key="3">
    <source>
        <dbReference type="PROSITE-ProRule" id="PRU00221"/>
    </source>
</evidence>
<feature type="repeat" description="WD" evidence="3">
    <location>
        <begin position="1305"/>
        <end position="1348"/>
    </location>
</feature>
<dbReference type="PROSITE" id="PS50082">
    <property type="entry name" value="WD_REPEATS_2"/>
    <property type="match status" value="2"/>
</dbReference>
<dbReference type="InterPro" id="IPR043504">
    <property type="entry name" value="Peptidase_S1_PA_chymotrypsin"/>
</dbReference>
<dbReference type="Proteomes" id="UP000262882">
    <property type="component" value="Unassembled WGS sequence"/>
</dbReference>
<keyword evidence="2" id="KW-0677">Repeat</keyword>
<sequence>MSGPLDGVVAAAPLVCRRLRAGDVGQGEKGVPLGSGVLVGPTHVLTAAHVLKGCAGSKIGLRFDGLPMVRARRVDLGPEADPEKLDVALLELDRAPVGPAPVALWPVRRLPDKVHLFGYPAEDLKAEGAWRDFTNPTEIAKGFVQVDWPERALGSLKGQSGGPVIAFAGERPCLVGLLRGAIPDLRVSRFVPVSAVRRVWQGLPRPWSFAGAGSAAHFTCRAYARQAGDPDADLFRGRRAAVGRVGEHLRATAPEGRALVITGRPGAGKSSVLARAIIDQPEASAGGSLAFFARDTTVDALLDAVADLCGLPRSPSPDALIEGLKSLDEAGAAAPVQIAVDALDEAADGEARKMAAVLSALARVPAVRVAVACRLNRDSDGDDLLTPLKPPGGSCDLVDLDGEYQDLPGLERAAAAVLAQVEIHEPSGAAWRAYRSDPELRARLARVIGDRAEGNYLVAALAAIALARADAPVDPADPGFDAQKMVPSGVGEALTGCLNRFPVAERTAVRCLLTALAYARGAGLTDDQWLLFVRALEPRRIQHLSPEWMHSGPMAGYLLTTGSSADGITRRLFHRALDEELLPSEPKRSHDQQAIVETLLDVHGGAGDGTGWDTAPAYLIAHLAEHAAEAASGVLDKLIGDAEFLVHAEPASLLRALNRTTAPEGTPEGRAVRDVYRTSAHHYRGTEAGTGLDPDGRRLQLKERRELLAIDAARFQATTLLRGLSDPLPVRPRWASGAQASRALLWSLHGHDAGVSAIAATRLPDGRQIALTGGLDGYLCFWDVHDGSQMRCPLPDGADIVQAIACADVDGQPVAFTSGDDGTVSAWDLRTRAPSEHLTIPGYGAHALAGAMVEDGPVLVCGSAAGSDGSAGCLRPSPPFAWHPLAGFPGSPDLVVACLQTGATAALAVLAGRTGGAQVWDLRAGVRRPTSIDGVSEVQAVACTELNGAPVAVTCHRDRPVQLWDLDTGEPLGPLGMDDERALTVACTRIGRAVIALTAHANGTIGVWNLEVRRRVETLVGHTSAVRQIVCAERDTACSAGGGTDQPPFAVSGDDDGTVRAWDLSAVSGTAGRPGGSRAARATGSSPAIGSSHATGGSRRQRRTSYSGSGTTALAPRPGHSAEVSAVACVPGEPVVLSVAADAVRCWDLVSGEPQQPFTNFGAPVTSVGCAVLGDEPVTVFGGAEGQVSVRYLDGGAQPMVLDVPSGPISAVTCRSMASMIDGGAPGLQVAAADARGGLWVWDVPEAGRPGAPVPRHLRPDPQRRGASTALTCGELDGRPVLVGARTDERAQVWWLDTLQTRNYLRGHTGAVNAVACADLGGGPLVVTGGEDTRVRLWDLRDVEQLATLSHDGEVLAVLATTLDDHPVVISGGTDRYVMIWSVQDPSDPRPLHRIACPYPVTALDSAPGVLAVGSGREVILFELPPPVREAER</sequence>
<dbReference type="InterPro" id="IPR020472">
    <property type="entry name" value="WD40_PAC1"/>
</dbReference>
<dbReference type="PANTHER" id="PTHR19855:SF11">
    <property type="entry name" value="RIBOSOME BIOGENESIS PROTEIN WDR12"/>
    <property type="match status" value="1"/>
</dbReference>
<protein>
    <recommendedName>
        <fullName evidence="5">Novel STAND NTPase 1 domain-containing protein</fullName>
    </recommendedName>
</protein>
<accession>A0A372GDW7</accession>